<feature type="repeat" description="ANK" evidence="3">
    <location>
        <begin position="155"/>
        <end position="187"/>
    </location>
</feature>
<organism evidence="6 7">
    <name type="scientific">Erpetoichthys calabaricus</name>
    <name type="common">Rope fish</name>
    <name type="synonym">Calamoichthys calabaricus</name>
    <dbReference type="NCBI Taxonomy" id="27687"/>
    <lineage>
        <taxon>Eukaryota</taxon>
        <taxon>Metazoa</taxon>
        <taxon>Chordata</taxon>
        <taxon>Craniata</taxon>
        <taxon>Vertebrata</taxon>
        <taxon>Euteleostomi</taxon>
        <taxon>Actinopterygii</taxon>
        <taxon>Polypteriformes</taxon>
        <taxon>Polypteridae</taxon>
        <taxon>Erpetoichthys</taxon>
    </lineage>
</organism>
<feature type="region of interest" description="Disordered" evidence="5">
    <location>
        <begin position="348"/>
        <end position="375"/>
    </location>
</feature>
<feature type="coiled-coil region" evidence="4">
    <location>
        <begin position="1213"/>
        <end position="1359"/>
    </location>
</feature>
<feature type="coiled-coil region" evidence="4">
    <location>
        <begin position="989"/>
        <end position="1079"/>
    </location>
</feature>
<keyword evidence="2 4" id="KW-0175">Coiled coil</keyword>
<dbReference type="Pfam" id="PF12796">
    <property type="entry name" value="Ank_2"/>
    <property type="match status" value="3"/>
</dbReference>
<evidence type="ECO:0000256" key="1">
    <source>
        <dbReference type="ARBA" id="ARBA00022737"/>
    </source>
</evidence>
<feature type="repeat" description="ANK" evidence="3">
    <location>
        <begin position="122"/>
        <end position="154"/>
    </location>
</feature>
<dbReference type="SMART" id="SM00248">
    <property type="entry name" value="ANK"/>
    <property type="match status" value="5"/>
</dbReference>
<evidence type="ECO:0000313" key="6">
    <source>
        <dbReference type="Ensembl" id="ENSECRP00000033813.1"/>
    </source>
</evidence>
<proteinExistence type="predicted"/>
<dbReference type="PROSITE" id="PS50297">
    <property type="entry name" value="ANK_REP_REGION"/>
    <property type="match status" value="3"/>
</dbReference>
<dbReference type="InterPro" id="IPR036770">
    <property type="entry name" value="Ankyrin_rpt-contain_sf"/>
</dbReference>
<feature type="coiled-coil region" evidence="4">
    <location>
        <begin position="412"/>
        <end position="855"/>
    </location>
</feature>
<dbReference type="SUPFAM" id="SSF48403">
    <property type="entry name" value="Ankyrin repeat"/>
    <property type="match status" value="1"/>
</dbReference>
<dbReference type="Ensembl" id="ENSECRT00000034546.1">
    <property type="protein sequence ID" value="ENSECRP00000033813.1"/>
    <property type="gene ID" value="ENSECRG00000022872.1"/>
</dbReference>
<evidence type="ECO:0000256" key="2">
    <source>
        <dbReference type="ARBA" id="ARBA00023054"/>
    </source>
</evidence>
<keyword evidence="7" id="KW-1185">Reference proteome</keyword>
<feature type="repeat" description="ANK" evidence="3">
    <location>
        <begin position="89"/>
        <end position="121"/>
    </location>
</feature>
<dbReference type="InterPro" id="IPR042420">
    <property type="entry name" value="RAI14/UACA"/>
</dbReference>
<reference evidence="6" key="3">
    <citation type="submission" date="2025-09" db="UniProtKB">
        <authorList>
            <consortium name="Ensembl"/>
        </authorList>
    </citation>
    <scope>IDENTIFICATION</scope>
</reference>
<reference evidence="6" key="1">
    <citation type="submission" date="2021-06" db="EMBL/GenBank/DDBJ databases">
        <authorList>
            <consortium name="Wellcome Sanger Institute Data Sharing"/>
        </authorList>
    </citation>
    <scope>NUCLEOTIDE SEQUENCE [LARGE SCALE GENOMIC DNA]</scope>
</reference>
<feature type="coiled-coil region" evidence="4">
    <location>
        <begin position="884"/>
        <end position="946"/>
    </location>
</feature>
<dbReference type="GO" id="GO:0003779">
    <property type="term" value="F:actin binding"/>
    <property type="evidence" value="ECO:0007669"/>
    <property type="project" value="InterPro"/>
</dbReference>
<dbReference type="PROSITE" id="PS50088">
    <property type="entry name" value="ANK_REPEAT"/>
    <property type="match status" value="4"/>
</dbReference>
<protein>
    <submittedName>
        <fullName evidence="6">Uveal autoantigen with coiled-coil domains and ankyrin repeats</fullName>
    </submittedName>
</protein>
<accession>A0A8C4TT72</accession>
<dbReference type="InterPro" id="IPR002110">
    <property type="entry name" value="Ankyrin_rpt"/>
</dbReference>
<evidence type="ECO:0000256" key="5">
    <source>
        <dbReference type="SAM" id="MobiDB-lite"/>
    </source>
</evidence>
<feature type="coiled-coil region" evidence="4">
    <location>
        <begin position="1146"/>
        <end position="1187"/>
    </location>
</feature>
<name>A0A8C4TT72_ERPCA</name>
<dbReference type="Proteomes" id="UP000694620">
    <property type="component" value="Chromosome 17"/>
</dbReference>
<gene>
    <name evidence="6" type="primary">UACA</name>
    <name evidence="6" type="synonym">uacab</name>
</gene>
<reference evidence="6" key="2">
    <citation type="submission" date="2025-08" db="UniProtKB">
        <authorList>
            <consortium name="Ensembl"/>
        </authorList>
    </citation>
    <scope>IDENTIFICATION</scope>
</reference>
<evidence type="ECO:0000313" key="7">
    <source>
        <dbReference type="Proteomes" id="UP000694620"/>
    </source>
</evidence>
<dbReference type="Gene3D" id="1.25.40.20">
    <property type="entry name" value="Ankyrin repeat-containing domain"/>
    <property type="match status" value="3"/>
</dbReference>
<dbReference type="PANTHER" id="PTHR24129">
    <property type="entry name" value="ANKYCORBIN"/>
    <property type="match status" value="1"/>
</dbReference>
<evidence type="ECO:0000256" key="3">
    <source>
        <dbReference type="PROSITE-ProRule" id="PRU00023"/>
    </source>
</evidence>
<dbReference type="GeneTree" id="ENSGT00940000157475"/>
<sequence length="1392" mass="160171">MKSLKSRLKKNEVTITNTDWNKYDDRLMKAVERGEVDKVAATLSKKGVIPTKLDVEGRSAFHLAASRGNLDCLNVLLNHQVDITAADATGKNALHLAARNGQSLCVQKLLQHNCPVGNMDLQGRTALHDAVIADCCSSVKLLCDAGASVNVKDWDGRTPLMLATQMCHPRICELLLERGAEVNARDKQNKTALIIGCEFGCKDAVEILLRNGSDVTLLDFLGHDPYYYARNCKNQVLLSVVKVAHENAIKAREAVKKGHQPYQVLELPIVVPPMNIEAGIDHKDQRIKDLELENEDLKGRLRKFHQEQRILLDKVNGFQQQLNQERKTVEDLQKERDHLKVLLLTKEKENLNENQNNMGSVKESSKRHEEDLSVQSGVRGKDLLKKQSKSFDAMQLSPSRSMSRPLELSTPFQAIQNENETIRKDMELLRKRCEAMNEEIMRLKNDLLHKTQECKCLSDQCELTKRDSDKQVKEMEDALNDVQKRMMDSELKVKQLQAHVVVVKEHLNSQVVEDLKAQLQEVKTKYEGASAEVGRLRNHLKTSEKALEEYRKSEGNLVEDMDRMQKELNQAKKEKDEASVKVMDMESQLKISGARLAGSVPLEKFDNMKNLLTNAVVEKERQFVELKEDYDRMQDEFAELQKECNKQRLRATEYVKVEEYDRLKATMEEQSGELKRKLSEVTAKSQLLIKEVEQNHQESESLKQKLQNWANKVQVQYVPLKIHEELKSSLSSTINDLGQRLAEAEQNRVKEKNELEKLMSEKVMLQENVSNLQAQYIHPQKFKLEVTSLSSLNEALKKQLGEQQQRCSDKDKELDVIRIENSELKQSIKEEYVTIKEHNESKNLLIGSLAEAKREYSYLEKKHNDINKFLGEIKDENISLRKKTENLNIELVQSQVNLKDLEKVNADLKDKMSSMYSKVTETEMNYKNSQDEVLRLHKEIEAQKKELDTIQVAIQSKFVPLSMLKEKEVSFDTSLKDISDQLSVSMEQSKTIAEKCKVLQDENDRLKAELQVAQERIETEYISKEKYQEVQHLHHESREELVKKLNNVTEQWKELSLQKEELKKEKDRFRLEVNSLQQEMQNKHVLLEKSDVIQLSYEGTIKMLEGKVKERENAYSQEVQKVAVLQKELECQRSSSVMLAENMQVKEKLEGEVENLIGALEKEKQKKAEMMEEISSLQTKLLNLSKASQNKDSRNDSQISDLRTTQSMLEAQVIKLSEQLSHLTKQHQELSLEALHARSEEQNAKSENTILIAKKLSIEQEIKDLKEKYDKSLETIGNLQVQIQNSTEQTEAKNQKITELLTDVERLKQALNGLSQLTYTGGTPPKRQFQQVDVLQAQIKSLQQQLDDAERRHTEVVSIYRTHLLSAAQGHMDEDVQNALLQIIRMRQNFVC</sequence>
<keyword evidence="3" id="KW-0040">ANK repeat</keyword>
<feature type="repeat" description="ANK" evidence="3">
    <location>
        <begin position="56"/>
        <end position="88"/>
    </location>
</feature>
<dbReference type="PRINTS" id="PR01415">
    <property type="entry name" value="ANKYRIN"/>
</dbReference>
<keyword evidence="1" id="KW-0677">Repeat</keyword>
<dbReference type="PANTHER" id="PTHR24129:SF1">
    <property type="entry name" value="UVEAL AUTOANTIGEN WITH COILED-COIL DOMAINS AND ANKYRIN REPEATS"/>
    <property type="match status" value="1"/>
</dbReference>
<evidence type="ECO:0000256" key="4">
    <source>
        <dbReference type="SAM" id="Coils"/>
    </source>
</evidence>